<evidence type="ECO:0000256" key="1">
    <source>
        <dbReference type="SAM" id="Phobius"/>
    </source>
</evidence>
<comment type="caution">
    <text evidence="2">The sequence shown here is derived from an EMBL/GenBank/DDBJ whole genome shotgun (WGS) entry which is preliminary data.</text>
</comment>
<organism evidence="2 3">
    <name type="scientific">Nepenthes gracilis</name>
    <name type="common">Slender pitcher plant</name>
    <dbReference type="NCBI Taxonomy" id="150966"/>
    <lineage>
        <taxon>Eukaryota</taxon>
        <taxon>Viridiplantae</taxon>
        <taxon>Streptophyta</taxon>
        <taxon>Embryophyta</taxon>
        <taxon>Tracheophyta</taxon>
        <taxon>Spermatophyta</taxon>
        <taxon>Magnoliopsida</taxon>
        <taxon>eudicotyledons</taxon>
        <taxon>Gunneridae</taxon>
        <taxon>Pentapetalae</taxon>
        <taxon>Caryophyllales</taxon>
        <taxon>Nepenthaceae</taxon>
        <taxon>Nepenthes</taxon>
    </lineage>
</organism>
<proteinExistence type="predicted"/>
<evidence type="ECO:0000313" key="3">
    <source>
        <dbReference type="Proteomes" id="UP001279734"/>
    </source>
</evidence>
<protein>
    <submittedName>
        <fullName evidence="2">Uncharacterized protein</fullName>
    </submittedName>
</protein>
<evidence type="ECO:0000313" key="2">
    <source>
        <dbReference type="EMBL" id="GMH29805.1"/>
    </source>
</evidence>
<sequence>MPINEIGIKYLDLKTEEMPIYKFKLLAKRALKNTEVELVMALWNSNGGNIAPFFSIWNFLPVMASCGSRSSLRNLQIENWKKASGGYAFSGGSGHFNCANLAAFFLLYSLFFFLLFYP</sequence>
<dbReference type="Proteomes" id="UP001279734">
    <property type="component" value="Unassembled WGS sequence"/>
</dbReference>
<dbReference type="AlphaFoldDB" id="A0AAD3Y715"/>
<keyword evidence="1" id="KW-0472">Membrane</keyword>
<feature type="transmembrane region" description="Helical" evidence="1">
    <location>
        <begin position="98"/>
        <end position="117"/>
    </location>
</feature>
<keyword evidence="1" id="KW-0812">Transmembrane</keyword>
<keyword evidence="3" id="KW-1185">Reference proteome</keyword>
<gene>
    <name evidence="2" type="ORF">Nepgr_031648</name>
</gene>
<reference evidence="2" key="1">
    <citation type="submission" date="2023-05" db="EMBL/GenBank/DDBJ databases">
        <title>Nepenthes gracilis genome sequencing.</title>
        <authorList>
            <person name="Fukushima K."/>
        </authorList>
    </citation>
    <scope>NUCLEOTIDE SEQUENCE</scope>
    <source>
        <strain evidence="2">SING2019-196</strain>
    </source>
</reference>
<name>A0AAD3Y715_NEPGR</name>
<accession>A0AAD3Y715</accession>
<dbReference type="EMBL" id="BSYO01000037">
    <property type="protein sequence ID" value="GMH29805.1"/>
    <property type="molecule type" value="Genomic_DNA"/>
</dbReference>
<keyword evidence="1" id="KW-1133">Transmembrane helix</keyword>